<dbReference type="InterPro" id="IPR044837">
    <property type="entry name" value="REM16-like"/>
</dbReference>
<evidence type="ECO:0000313" key="7">
    <source>
        <dbReference type="EMBL" id="KAE8666237.1"/>
    </source>
</evidence>
<comment type="caution">
    <text evidence="7">The sequence shown here is derived from an EMBL/GenBank/DDBJ whole genome shotgun (WGS) entry which is preliminary data.</text>
</comment>
<evidence type="ECO:0000256" key="5">
    <source>
        <dbReference type="ARBA" id="ARBA00023242"/>
    </source>
</evidence>
<dbReference type="GO" id="GO:0003677">
    <property type="term" value="F:DNA binding"/>
    <property type="evidence" value="ECO:0007669"/>
    <property type="project" value="UniProtKB-KW"/>
</dbReference>
<keyword evidence="8" id="KW-1185">Reference proteome</keyword>
<dbReference type="Gene3D" id="6.10.250.3420">
    <property type="match status" value="1"/>
</dbReference>
<gene>
    <name evidence="7" type="ORF">F3Y22_tig00112503pilonHSYRG00101</name>
</gene>
<evidence type="ECO:0000256" key="4">
    <source>
        <dbReference type="ARBA" id="ARBA00023163"/>
    </source>
</evidence>
<dbReference type="SUPFAM" id="SSF101936">
    <property type="entry name" value="DNA-binding pseudobarrel domain"/>
    <property type="match status" value="1"/>
</dbReference>
<evidence type="ECO:0000256" key="1">
    <source>
        <dbReference type="ARBA" id="ARBA00004123"/>
    </source>
</evidence>
<feature type="domain" description="TF-B3" evidence="6">
    <location>
        <begin position="135"/>
        <end position="228"/>
    </location>
</feature>
<dbReference type="InterPro" id="IPR015300">
    <property type="entry name" value="DNA-bd_pseudobarrel_sf"/>
</dbReference>
<dbReference type="InterPro" id="IPR003340">
    <property type="entry name" value="B3_DNA-bd"/>
</dbReference>
<dbReference type="PROSITE" id="PS50863">
    <property type="entry name" value="B3"/>
    <property type="match status" value="1"/>
</dbReference>
<keyword evidence="5" id="KW-0539">Nucleus</keyword>
<evidence type="ECO:0000256" key="2">
    <source>
        <dbReference type="ARBA" id="ARBA00023015"/>
    </source>
</evidence>
<dbReference type="Gene3D" id="2.40.330.10">
    <property type="entry name" value="DNA-binding pseudobarrel domain"/>
    <property type="match status" value="1"/>
</dbReference>
<accession>A0A6A2Y6G4</accession>
<keyword evidence="2" id="KW-0805">Transcription regulation</keyword>
<dbReference type="SMART" id="SM01019">
    <property type="entry name" value="B3"/>
    <property type="match status" value="1"/>
</dbReference>
<dbReference type="AlphaFoldDB" id="A0A6A2Y6G4"/>
<keyword evidence="3" id="KW-0238">DNA-binding</keyword>
<comment type="subcellular location">
    <subcellularLocation>
        <location evidence="1">Nucleus</location>
    </subcellularLocation>
</comment>
<proteinExistence type="predicted"/>
<evidence type="ECO:0000259" key="6">
    <source>
        <dbReference type="PROSITE" id="PS50863"/>
    </source>
</evidence>
<keyword evidence="4" id="KW-0804">Transcription</keyword>
<dbReference type="CDD" id="cd10017">
    <property type="entry name" value="B3_DNA"/>
    <property type="match status" value="1"/>
</dbReference>
<dbReference type="GO" id="GO:0005634">
    <property type="term" value="C:nucleus"/>
    <property type="evidence" value="ECO:0007669"/>
    <property type="project" value="UniProtKB-SubCell"/>
</dbReference>
<dbReference type="PANTHER" id="PTHR31391">
    <property type="entry name" value="B3 DOMAIN-CONTAINING PROTEIN OS11G0197600-RELATED"/>
    <property type="match status" value="1"/>
</dbReference>
<dbReference type="Pfam" id="PF02362">
    <property type="entry name" value="B3"/>
    <property type="match status" value="1"/>
</dbReference>
<reference evidence="7" key="1">
    <citation type="submission" date="2019-09" db="EMBL/GenBank/DDBJ databases">
        <title>Draft genome information of white flower Hibiscus syriacus.</title>
        <authorList>
            <person name="Kim Y.-M."/>
        </authorList>
    </citation>
    <scope>NUCLEOTIDE SEQUENCE [LARGE SCALE GENOMIC DNA]</scope>
    <source>
        <strain evidence="7">YM2019G1</strain>
    </source>
</reference>
<dbReference type="EMBL" id="VEPZ02001598">
    <property type="protein sequence ID" value="KAE8666237.1"/>
    <property type="molecule type" value="Genomic_DNA"/>
</dbReference>
<dbReference type="Proteomes" id="UP000436088">
    <property type="component" value="Unassembled WGS sequence"/>
</dbReference>
<organism evidence="7 8">
    <name type="scientific">Hibiscus syriacus</name>
    <name type="common">Rose of Sharon</name>
    <dbReference type="NCBI Taxonomy" id="106335"/>
    <lineage>
        <taxon>Eukaryota</taxon>
        <taxon>Viridiplantae</taxon>
        <taxon>Streptophyta</taxon>
        <taxon>Embryophyta</taxon>
        <taxon>Tracheophyta</taxon>
        <taxon>Spermatophyta</taxon>
        <taxon>Magnoliopsida</taxon>
        <taxon>eudicotyledons</taxon>
        <taxon>Gunneridae</taxon>
        <taxon>Pentapetalae</taxon>
        <taxon>rosids</taxon>
        <taxon>malvids</taxon>
        <taxon>Malvales</taxon>
        <taxon>Malvaceae</taxon>
        <taxon>Malvoideae</taxon>
        <taxon>Hibiscus</taxon>
    </lineage>
</organism>
<protein>
    <submittedName>
        <fullName evidence="7">B3 domain-containing protein REM19</fullName>
    </submittedName>
</protein>
<name>A0A6A2Y6G4_HIBSY</name>
<dbReference type="PANTHER" id="PTHR31391:SF106">
    <property type="entry name" value="B3 DOMAIN-CONTAINING PROTEIN OS01G0723500"/>
    <property type="match status" value="1"/>
</dbReference>
<evidence type="ECO:0000313" key="8">
    <source>
        <dbReference type="Proteomes" id="UP000436088"/>
    </source>
</evidence>
<evidence type="ECO:0000256" key="3">
    <source>
        <dbReference type="ARBA" id="ARBA00023125"/>
    </source>
</evidence>
<sequence length="230" mass="26599">MDPAKLSELKKFIQLCRSNPLFSMILPSPSSETISKGAELPKLEKPVRKKMKFEPDEETPSLVHEDDMEMHNRFYESLSSKWRNAGGLSHLYFGENLQCNAALEMPSVRKRIVTAKERGGAINVAKTFEPTNPFCWVVLRPSYLYRGCIMYLPSYFAEQHLSRVSGFIKLQLPDGIQWLVRCLYRGGRAKFSQGWYEFTLENNLGEGDVCVFELLRSMEFVLKNYVHNWI</sequence>